<dbReference type="EMBL" id="CAADRA010007414">
    <property type="protein sequence ID" value="VFU01002.1"/>
    <property type="molecule type" value="Genomic_DNA"/>
</dbReference>
<proteinExistence type="predicted"/>
<dbReference type="EMBL" id="VJMH01007388">
    <property type="protein sequence ID" value="KAF0683596.1"/>
    <property type="molecule type" value="Genomic_DNA"/>
</dbReference>
<evidence type="ECO:0000313" key="2">
    <source>
        <dbReference type="EMBL" id="KAF0683596.1"/>
    </source>
</evidence>
<feature type="region of interest" description="Disordered" evidence="1">
    <location>
        <begin position="77"/>
        <end position="118"/>
    </location>
</feature>
<keyword evidence="4" id="KW-1185">Reference proteome</keyword>
<dbReference type="Proteomes" id="UP000332933">
    <property type="component" value="Unassembled WGS sequence"/>
</dbReference>
<dbReference type="OrthoDB" id="72805at2759"/>
<reference evidence="3 4" key="1">
    <citation type="submission" date="2019-03" db="EMBL/GenBank/DDBJ databases">
        <authorList>
            <person name="Gaulin E."/>
            <person name="Dumas B."/>
        </authorList>
    </citation>
    <scope>NUCLEOTIDE SEQUENCE [LARGE SCALE GENOMIC DNA]</scope>
    <source>
        <strain evidence="3">CBS 568.67</strain>
    </source>
</reference>
<reference evidence="2" key="2">
    <citation type="submission" date="2019-06" db="EMBL/GenBank/DDBJ databases">
        <title>Genomics analysis of Aphanomyces spp. identifies a new class of oomycete effector associated with host adaptation.</title>
        <authorList>
            <person name="Gaulin E."/>
        </authorList>
    </citation>
    <scope>NUCLEOTIDE SEQUENCE</scope>
    <source>
        <strain evidence="2">CBS 578.67</strain>
    </source>
</reference>
<gene>
    <name evidence="3" type="primary">Aste57867_24362</name>
    <name evidence="2" type="ORF">As57867_024286</name>
    <name evidence="3" type="ORF">ASTE57867_24362</name>
</gene>
<evidence type="ECO:0000256" key="1">
    <source>
        <dbReference type="SAM" id="MobiDB-lite"/>
    </source>
</evidence>
<evidence type="ECO:0000313" key="3">
    <source>
        <dbReference type="EMBL" id="VFU01002.1"/>
    </source>
</evidence>
<sequence>MNMTPQMQKDRVKASFRPSDTTVLQMSTSWQSPPLAVPMLAAQQVYPPVHDDYLPDNPQLSFEAKEGQMLVQAYMAARNDSPDSPKGAQDDSACPSPVGDDVPLPVDDDETTMFSLEI</sequence>
<evidence type="ECO:0000313" key="4">
    <source>
        <dbReference type="Proteomes" id="UP000332933"/>
    </source>
</evidence>
<name>A0A485LS35_9STRA</name>
<accession>A0A485LS35</accession>
<protein>
    <submittedName>
        <fullName evidence="3">Aste57867_24362 protein</fullName>
    </submittedName>
</protein>
<organism evidence="3 4">
    <name type="scientific">Aphanomyces stellatus</name>
    <dbReference type="NCBI Taxonomy" id="120398"/>
    <lineage>
        <taxon>Eukaryota</taxon>
        <taxon>Sar</taxon>
        <taxon>Stramenopiles</taxon>
        <taxon>Oomycota</taxon>
        <taxon>Saprolegniomycetes</taxon>
        <taxon>Saprolegniales</taxon>
        <taxon>Verrucalvaceae</taxon>
        <taxon>Aphanomyces</taxon>
    </lineage>
</organism>
<dbReference type="AlphaFoldDB" id="A0A485LS35"/>